<dbReference type="Gene3D" id="3.40.50.300">
    <property type="entry name" value="P-loop containing nucleotide triphosphate hydrolases"/>
    <property type="match status" value="1"/>
</dbReference>
<dbReference type="InterPro" id="IPR001806">
    <property type="entry name" value="Small_GTPase"/>
</dbReference>
<gene>
    <name evidence="3" type="ORF">CUNI_LOCUS1828</name>
</gene>
<dbReference type="GO" id="GO:0003924">
    <property type="term" value="F:GTPase activity"/>
    <property type="evidence" value="ECO:0007669"/>
    <property type="project" value="InterPro"/>
</dbReference>
<name>A0A8S3YMD9_9EUPU</name>
<dbReference type="PANTHER" id="PTHR45775:SF6">
    <property type="entry name" value="RAD, GEM_KIR FAMILY MEMBER 2, ISOFORM C"/>
    <property type="match status" value="1"/>
</dbReference>
<dbReference type="GO" id="GO:0005525">
    <property type="term" value="F:GTP binding"/>
    <property type="evidence" value="ECO:0007669"/>
    <property type="project" value="InterPro"/>
</dbReference>
<accession>A0A8S3YMD9</accession>
<evidence type="ECO:0000256" key="2">
    <source>
        <dbReference type="ARBA" id="ARBA00022553"/>
    </source>
</evidence>
<dbReference type="AlphaFoldDB" id="A0A8S3YMD9"/>
<dbReference type="Proteomes" id="UP000678393">
    <property type="component" value="Unassembled WGS sequence"/>
</dbReference>
<evidence type="ECO:0000313" key="4">
    <source>
        <dbReference type="Proteomes" id="UP000678393"/>
    </source>
</evidence>
<dbReference type="SMART" id="SM00175">
    <property type="entry name" value="RAB"/>
    <property type="match status" value="1"/>
</dbReference>
<dbReference type="SMART" id="SM00173">
    <property type="entry name" value="RAS"/>
    <property type="match status" value="1"/>
</dbReference>
<keyword evidence="2" id="KW-0597">Phosphoprotein</keyword>
<dbReference type="SUPFAM" id="SSF52540">
    <property type="entry name" value="P-loop containing nucleoside triphosphate hydrolases"/>
    <property type="match status" value="1"/>
</dbReference>
<reference evidence="3" key="1">
    <citation type="submission" date="2021-04" db="EMBL/GenBank/DDBJ databases">
        <authorList>
            <consortium name="Molecular Ecology Group"/>
        </authorList>
    </citation>
    <scope>NUCLEOTIDE SEQUENCE</scope>
</reference>
<dbReference type="InterPro" id="IPR027417">
    <property type="entry name" value="P-loop_NTPase"/>
</dbReference>
<proteinExistence type="inferred from homology"/>
<dbReference type="GO" id="GO:0005886">
    <property type="term" value="C:plasma membrane"/>
    <property type="evidence" value="ECO:0007669"/>
    <property type="project" value="TreeGrafter"/>
</dbReference>
<dbReference type="InterPro" id="IPR051641">
    <property type="entry name" value="RGK_GTP-binding_reg"/>
</dbReference>
<dbReference type="OrthoDB" id="5239715at2759"/>
<comment type="caution">
    <text evidence="3">The sequence shown here is derived from an EMBL/GenBank/DDBJ whole genome shotgun (WGS) entry which is preliminary data.</text>
</comment>
<dbReference type="GO" id="GO:0005246">
    <property type="term" value="F:calcium channel regulator activity"/>
    <property type="evidence" value="ECO:0007669"/>
    <property type="project" value="TreeGrafter"/>
</dbReference>
<organism evidence="3 4">
    <name type="scientific">Candidula unifasciata</name>
    <dbReference type="NCBI Taxonomy" id="100452"/>
    <lineage>
        <taxon>Eukaryota</taxon>
        <taxon>Metazoa</taxon>
        <taxon>Spiralia</taxon>
        <taxon>Lophotrochozoa</taxon>
        <taxon>Mollusca</taxon>
        <taxon>Gastropoda</taxon>
        <taxon>Heterobranchia</taxon>
        <taxon>Euthyneura</taxon>
        <taxon>Panpulmonata</taxon>
        <taxon>Eupulmonata</taxon>
        <taxon>Stylommatophora</taxon>
        <taxon>Helicina</taxon>
        <taxon>Helicoidea</taxon>
        <taxon>Geomitridae</taxon>
        <taxon>Candidula</taxon>
    </lineage>
</organism>
<dbReference type="PANTHER" id="PTHR45775">
    <property type="entry name" value="RAD, GEM/KIR FAMILY MEMBER 2, ISOFORM C"/>
    <property type="match status" value="1"/>
</dbReference>
<sequence length="184" mass="20262">MGTYDVTSGDGDQTETTIVPVLLDGEESVMEFIDGVDAYQSDDVNVDAYIVVFSIVDHNSFVVSRDLARQLRVNVGTDRAIILVGNKSDLVRKRQVSVEEAKEVATTYDCNYIETSAALNHKVDELVAGTLTQIRRQLLPPASTFLPLPITKSRSRTPSPVSFFNKLFKKPIKGSASCEGIFMQ</sequence>
<dbReference type="Pfam" id="PF00071">
    <property type="entry name" value="Ras"/>
    <property type="match status" value="1"/>
</dbReference>
<keyword evidence="4" id="KW-1185">Reference proteome</keyword>
<comment type="similarity">
    <text evidence="1">Belongs to the small GTPase superfamily. RGK family.</text>
</comment>
<protein>
    <submittedName>
        <fullName evidence="3">Uncharacterized protein</fullName>
    </submittedName>
</protein>
<evidence type="ECO:0000313" key="3">
    <source>
        <dbReference type="EMBL" id="CAG5116270.1"/>
    </source>
</evidence>
<evidence type="ECO:0000256" key="1">
    <source>
        <dbReference type="ARBA" id="ARBA00008846"/>
    </source>
</evidence>
<dbReference type="PROSITE" id="PS51419">
    <property type="entry name" value="RAB"/>
    <property type="match status" value="1"/>
</dbReference>
<dbReference type="PROSITE" id="PS51421">
    <property type="entry name" value="RAS"/>
    <property type="match status" value="1"/>
</dbReference>
<dbReference type="EMBL" id="CAJHNH020000227">
    <property type="protein sequence ID" value="CAG5116270.1"/>
    <property type="molecule type" value="Genomic_DNA"/>
</dbReference>
<dbReference type="PRINTS" id="PR00449">
    <property type="entry name" value="RASTRNSFRMNG"/>
</dbReference>